<name>A0ABW8ETM8_9BURK</name>
<evidence type="ECO:0000259" key="6">
    <source>
        <dbReference type="SMART" id="SM00912"/>
    </source>
</evidence>
<protein>
    <submittedName>
        <fullName evidence="7">Beta strand repeat-containing protein</fullName>
    </submittedName>
</protein>
<feature type="region of interest" description="Disordered" evidence="4">
    <location>
        <begin position="1321"/>
        <end position="1347"/>
    </location>
</feature>
<comment type="caution">
    <text evidence="7">The sequence shown here is derived from an EMBL/GenBank/DDBJ whole genome shotgun (WGS) entry which is preliminary data.</text>
</comment>
<accession>A0ABW8ETM8</accession>
<dbReference type="Pfam" id="PF05860">
    <property type="entry name" value="TPS"/>
    <property type="match status" value="1"/>
</dbReference>
<dbReference type="InterPro" id="IPR006626">
    <property type="entry name" value="PbH1"/>
</dbReference>
<proteinExistence type="predicted"/>
<keyword evidence="2" id="KW-0964">Secreted</keyword>
<dbReference type="EMBL" id="JBIUZV010000002">
    <property type="protein sequence ID" value="MFJ3044818.1"/>
    <property type="molecule type" value="Genomic_DNA"/>
</dbReference>
<evidence type="ECO:0000313" key="8">
    <source>
        <dbReference type="Proteomes" id="UP001617427"/>
    </source>
</evidence>
<feature type="compositionally biased region" description="Low complexity" evidence="4">
    <location>
        <begin position="1325"/>
        <end position="1341"/>
    </location>
</feature>
<reference evidence="7 8" key="1">
    <citation type="submission" date="2024-10" db="EMBL/GenBank/DDBJ databases">
        <title>The Natural Products Discovery Center: Release of the First 8490 Sequenced Strains for Exploring Actinobacteria Biosynthetic Diversity.</title>
        <authorList>
            <person name="Kalkreuter E."/>
            <person name="Kautsar S.A."/>
            <person name="Yang D."/>
            <person name="Bader C.D."/>
            <person name="Teijaro C.N."/>
            <person name="Fluegel L."/>
            <person name="Davis C.M."/>
            <person name="Simpson J.R."/>
            <person name="Lauterbach L."/>
            <person name="Steele A.D."/>
            <person name="Gui C."/>
            <person name="Meng S."/>
            <person name="Li G."/>
            <person name="Viehrig K."/>
            <person name="Ye F."/>
            <person name="Su P."/>
            <person name="Kiefer A.F."/>
            <person name="Nichols A."/>
            <person name="Cepeda A.J."/>
            <person name="Yan W."/>
            <person name="Fan B."/>
            <person name="Jiang Y."/>
            <person name="Adhikari A."/>
            <person name="Zheng C.-J."/>
            <person name="Schuster L."/>
            <person name="Cowan T.M."/>
            <person name="Smanski M.J."/>
            <person name="Chevrette M.G."/>
            <person name="De Carvalho L.P.S."/>
            <person name="Shen B."/>
        </authorList>
    </citation>
    <scope>NUCLEOTIDE SEQUENCE [LARGE SCALE GENOMIC DNA]</scope>
    <source>
        <strain evidence="7 8">NPDC087045</strain>
    </source>
</reference>
<dbReference type="Proteomes" id="UP001617427">
    <property type="component" value="Unassembled WGS sequence"/>
</dbReference>
<gene>
    <name evidence="7" type="ORF">ACIPEN_03200</name>
</gene>
<evidence type="ECO:0000313" key="7">
    <source>
        <dbReference type="EMBL" id="MFJ3044818.1"/>
    </source>
</evidence>
<comment type="subcellular location">
    <subcellularLocation>
        <location evidence="1">Secreted</location>
    </subcellularLocation>
</comment>
<dbReference type="SUPFAM" id="SSF51126">
    <property type="entry name" value="Pectin lyase-like"/>
    <property type="match status" value="1"/>
</dbReference>
<dbReference type="InterPro" id="IPR050909">
    <property type="entry name" value="Bact_Autotransporter_VF"/>
</dbReference>
<feature type="signal peptide" evidence="5">
    <location>
        <begin position="1"/>
        <end position="41"/>
    </location>
</feature>
<dbReference type="InterPro" id="IPR008638">
    <property type="entry name" value="FhaB/CdiA-like_TPS"/>
</dbReference>
<sequence>MNTSSTLHRSHRKALRLPALSPIAHAVLCASFGMVPLSAQALDAGALPTNGQIVAGSGAIATSGNTMTVTQNSDRMVTNWNTFNIGSAAAVNFNQPTSSSVALNRVLSSDASQIMGALNANGQVYLVNPSGVLFGAGASVNVGGLVASALNISDANFMAGKNVFELDGGSGAVINLGSINAADGGYVALLGAQVRNEGAIAARLGSVVLGAGEKITLDFNGDGLISMEVNNATVNASVSNAGLLRAQGGTVLMTAHAGNALMAEVVNNSGIIEATSLQQRNGVVVLDGGNSGVVANSGTIDVSGRDTGQTGGKVKMLGEYVGMFDGSLIDASGNAGGGTVLAGGDYQGSNGVFQASATYMDANASINADALASGNGGKVILWSTGSTRFYGDISVTGGGSTGTGGLVETSGHYLDVFGAVNLSAASGQGGTWLLDPYNINITSAANAGGATSTSPFTSSGSASSNLSSATLNASLTEGANILVCTTSAGGTSGDINVLDNVKAVGNATLTLQAHRNIVMTNTSIANADGKSLNVSLYSNFNNTGNGSVSLTNASIATNGGNLTISGAVSPGTSYATTNVSNGAGVAITGGSNISTNGGSITIRGATSSSLAAGSTANATQISGSTLDAGGGNITIVALQASTSGTGDAFVLTGGGKIVTNGTGSISIDSTNLGSGNATRIFSTNNTIAATGSGNVTISGNATSGYGVLVCSTAATSSQNISVGSGNLTIQGNSNGFAGSGRGVYLAASGNGTVALAAASGGNIAINGNSTTSRAVDIASSGASSNISIRSAGGNISVTGNSGGSYGTLLNSSGASSLISLATNGNIAITGNSSGGTTPALALIASGSGTSSAPGAQVNVLSTAGNVALTANNTQINTASGSFKALSLDAGGQYAAINLGTNSGQLRLDGTSASGRGVDIAPSGANASINLATTSGDIVINGNSTNSFGGYGILFNSTGGSVGVNVSTVSGNITLTGDSVGTSDAIALGGNGTASANRITSQGGNITLNGNFHSPNLPELDHGIAILAVTNVISTTGSGNVTLTGNAADQGNGVAFYSNGRATVSVENGNLSITGSSNYGDGIGMQTGVNVIRATGSGSVALSGSSAYGSGISIYPSGNASSNTISTVSGDIALTGTSGAGSSAAGILIRAASSSAANGVSVRSGSGNINLSGSGNGSGEGISFVGSSSNGFNTIATGGSGNMNITATGNGAYGLRFTGGTNTLQVNDGVLFITARAANGKPMGQSGDTTTIAAVGKGVVVRNLGGFTSNILTDTSTAPATGSLQKNQVNNGWITPPPATMRMTPIGNEGDRVNIDLAQLNRFDAGQRSGNSPSRSNSSTESQDNENQ</sequence>
<dbReference type="NCBIfam" id="TIGR01901">
    <property type="entry name" value="adhes_NPXG"/>
    <property type="match status" value="1"/>
</dbReference>
<dbReference type="SMART" id="SM00912">
    <property type="entry name" value="Haemagg_act"/>
    <property type="match status" value="1"/>
</dbReference>
<keyword evidence="3 5" id="KW-0732">Signal</keyword>
<dbReference type="InterPro" id="IPR012334">
    <property type="entry name" value="Pectin_lyas_fold"/>
</dbReference>
<feature type="domain" description="Filamentous haemagglutinin FhaB/tRNA nuclease CdiA-like TPS" evidence="6">
    <location>
        <begin position="44"/>
        <end position="156"/>
    </location>
</feature>
<organism evidence="7 8">
    <name type="scientific">Herbaspirillum chlorophenolicum</name>
    <dbReference type="NCBI Taxonomy" id="211589"/>
    <lineage>
        <taxon>Bacteria</taxon>
        <taxon>Pseudomonadati</taxon>
        <taxon>Pseudomonadota</taxon>
        <taxon>Betaproteobacteria</taxon>
        <taxon>Burkholderiales</taxon>
        <taxon>Oxalobacteraceae</taxon>
        <taxon>Herbaspirillum</taxon>
    </lineage>
</organism>
<keyword evidence="8" id="KW-1185">Reference proteome</keyword>
<dbReference type="SMART" id="SM00710">
    <property type="entry name" value="PbH1"/>
    <property type="match status" value="8"/>
</dbReference>
<evidence type="ECO:0000256" key="1">
    <source>
        <dbReference type="ARBA" id="ARBA00004613"/>
    </source>
</evidence>
<dbReference type="InterPro" id="IPR011050">
    <property type="entry name" value="Pectin_lyase_fold/virulence"/>
</dbReference>
<evidence type="ECO:0000256" key="4">
    <source>
        <dbReference type="SAM" id="MobiDB-lite"/>
    </source>
</evidence>
<dbReference type="PANTHER" id="PTHR12338">
    <property type="entry name" value="AUTOTRANSPORTER"/>
    <property type="match status" value="1"/>
</dbReference>
<evidence type="ECO:0000256" key="2">
    <source>
        <dbReference type="ARBA" id="ARBA00022525"/>
    </source>
</evidence>
<evidence type="ECO:0000256" key="3">
    <source>
        <dbReference type="ARBA" id="ARBA00022729"/>
    </source>
</evidence>
<dbReference type="Gene3D" id="2.160.20.10">
    <property type="entry name" value="Single-stranded right-handed beta-helix, Pectin lyase-like"/>
    <property type="match status" value="1"/>
</dbReference>
<dbReference type="PANTHER" id="PTHR12338:SF8">
    <property type="entry name" value="HEME_HEMOPEXIN-BINDING PROTEIN"/>
    <property type="match status" value="1"/>
</dbReference>
<evidence type="ECO:0000256" key="5">
    <source>
        <dbReference type="SAM" id="SignalP"/>
    </source>
</evidence>
<feature type="chain" id="PRO_5047464172" evidence="5">
    <location>
        <begin position="42"/>
        <end position="1347"/>
    </location>
</feature>
<dbReference type="RefSeq" id="WP_402698314.1">
    <property type="nucleotide sequence ID" value="NZ_JBIUZV010000002.1"/>
</dbReference>